<proteinExistence type="predicted"/>
<keyword evidence="2" id="KW-1185">Reference proteome</keyword>
<reference evidence="2" key="1">
    <citation type="journal article" date="2014" name="Science">
        <title>Ancient hybridizations among the ancestral genomes of bread wheat.</title>
        <authorList>
            <consortium name="International Wheat Genome Sequencing Consortium,"/>
            <person name="Marcussen T."/>
            <person name="Sandve S.R."/>
            <person name="Heier L."/>
            <person name="Spannagl M."/>
            <person name="Pfeifer M."/>
            <person name="Jakobsen K.S."/>
            <person name="Wulff B.B."/>
            <person name="Steuernagel B."/>
            <person name="Mayer K.F."/>
            <person name="Olsen O.A."/>
        </authorList>
    </citation>
    <scope>NUCLEOTIDE SEQUENCE [LARGE SCALE GENOMIC DNA]</scope>
    <source>
        <strain evidence="2">cv. AL8/78</strain>
    </source>
</reference>
<dbReference type="Proteomes" id="UP000015105">
    <property type="component" value="Chromosome 4D"/>
</dbReference>
<reference evidence="2" key="2">
    <citation type="journal article" date="2017" name="Nat. Plants">
        <title>The Aegilops tauschii genome reveals multiple impacts of transposons.</title>
        <authorList>
            <person name="Zhao G."/>
            <person name="Zou C."/>
            <person name="Li K."/>
            <person name="Wang K."/>
            <person name="Li T."/>
            <person name="Gao L."/>
            <person name="Zhang X."/>
            <person name="Wang H."/>
            <person name="Yang Z."/>
            <person name="Liu X."/>
            <person name="Jiang W."/>
            <person name="Mao L."/>
            <person name="Kong X."/>
            <person name="Jiao Y."/>
            <person name="Jia J."/>
        </authorList>
    </citation>
    <scope>NUCLEOTIDE SEQUENCE [LARGE SCALE GENOMIC DNA]</scope>
    <source>
        <strain evidence="2">cv. AL8/78</strain>
    </source>
</reference>
<sequence length="76" mass="8103">AGSLGGLPRARPPARHLLATHPYPLPPGTEQCSTGNFFCPELHISDAHKSHLMTFQCSAVQGCILLRLVSLGRLGT</sequence>
<reference evidence="1" key="3">
    <citation type="journal article" date="2017" name="Nature">
        <title>Genome sequence of the progenitor of the wheat D genome Aegilops tauschii.</title>
        <authorList>
            <person name="Luo M.C."/>
            <person name="Gu Y.Q."/>
            <person name="Puiu D."/>
            <person name="Wang H."/>
            <person name="Twardziok S.O."/>
            <person name="Deal K.R."/>
            <person name="Huo N."/>
            <person name="Zhu T."/>
            <person name="Wang L."/>
            <person name="Wang Y."/>
            <person name="McGuire P.E."/>
            <person name="Liu S."/>
            <person name="Long H."/>
            <person name="Ramasamy R.K."/>
            <person name="Rodriguez J.C."/>
            <person name="Van S.L."/>
            <person name="Yuan L."/>
            <person name="Wang Z."/>
            <person name="Xia Z."/>
            <person name="Xiao L."/>
            <person name="Anderson O.D."/>
            <person name="Ouyang S."/>
            <person name="Liang Y."/>
            <person name="Zimin A.V."/>
            <person name="Pertea G."/>
            <person name="Qi P."/>
            <person name="Bennetzen J.L."/>
            <person name="Dai X."/>
            <person name="Dawson M.W."/>
            <person name="Muller H.G."/>
            <person name="Kugler K."/>
            <person name="Rivarola-Duarte L."/>
            <person name="Spannagl M."/>
            <person name="Mayer K.F.X."/>
            <person name="Lu F.H."/>
            <person name="Bevan M.W."/>
            <person name="Leroy P."/>
            <person name="Li P."/>
            <person name="You F.M."/>
            <person name="Sun Q."/>
            <person name="Liu Z."/>
            <person name="Lyons E."/>
            <person name="Wicker T."/>
            <person name="Salzberg S.L."/>
            <person name="Devos K.M."/>
            <person name="Dvorak J."/>
        </authorList>
    </citation>
    <scope>NUCLEOTIDE SEQUENCE [LARGE SCALE GENOMIC DNA]</scope>
    <source>
        <strain evidence="1">cv. AL8/78</strain>
    </source>
</reference>
<evidence type="ECO:0000313" key="2">
    <source>
        <dbReference type="Proteomes" id="UP000015105"/>
    </source>
</evidence>
<dbReference type="Gramene" id="AET4Gv20854200.1">
    <property type="protein sequence ID" value="AET4Gv20854200.1"/>
    <property type="gene ID" value="AET4Gv20854200"/>
</dbReference>
<reference evidence="1" key="4">
    <citation type="submission" date="2019-03" db="UniProtKB">
        <authorList>
            <consortium name="EnsemblPlants"/>
        </authorList>
    </citation>
    <scope>IDENTIFICATION</scope>
</reference>
<protein>
    <submittedName>
        <fullName evidence="1">Uncharacterized protein</fullName>
    </submittedName>
</protein>
<accession>A0A453JBF7</accession>
<organism evidence="1 2">
    <name type="scientific">Aegilops tauschii subsp. strangulata</name>
    <name type="common">Goatgrass</name>
    <dbReference type="NCBI Taxonomy" id="200361"/>
    <lineage>
        <taxon>Eukaryota</taxon>
        <taxon>Viridiplantae</taxon>
        <taxon>Streptophyta</taxon>
        <taxon>Embryophyta</taxon>
        <taxon>Tracheophyta</taxon>
        <taxon>Spermatophyta</taxon>
        <taxon>Magnoliopsida</taxon>
        <taxon>Liliopsida</taxon>
        <taxon>Poales</taxon>
        <taxon>Poaceae</taxon>
        <taxon>BOP clade</taxon>
        <taxon>Pooideae</taxon>
        <taxon>Triticodae</taxon>
        <taxon>Triticeae</taxon>
        <taxon>Triticinae</taxon>
        <taxon>Aegilops</taxon>
    </lineage>
</organism>
<reference evidence="1" key="5">
    <citation type="journal article" date="2021" name="G3 (Bethesda)">
        <title>Aegilops tauschii genome assembly Aet v5.0 features greater sequence contiguity and improved annotation.</title>
        <authorList>
            <person name="Wang L."/>
            <person name="Zhu T."/>
            <person name="Rodriguez J.C."/>
            <person name="Deal K.R."/>
            <person name="Dubcovsky J."/>
            <person name="McGuire P.E."/>
            <person name="Lux T."/>
            <person name="Spannagl M."/>
            <person name="Mayer K.F.X."/>
            <person name="Baldrich P."/>
            <person name="Meyers B.C."/>
            <person name="Huo N."/>
            <person name="Gu Y.Q."/>
            <person name="Zhou H."/>
            <person name="Devos K.M."/>
            <person name="Bennetzen J.L."/>
            <person name="Unver T."/>
            <person name="Budak H."/>
            <person name="Gulick P.J."/>
            <person name="Galiba G."/>
            <person name="Kalapos B."/>
            <person name="Nelson D.R."/>
            <person name="Li P."/>
            <person name="You F.M."/>
            <person name="Luo M.C."/>
            <person name="Dvorak J."/>
        </authorList>
    </citation>
    <scope>NUCLEOTIDE SEQUENCE [LARGE SCALE GENOMIC DNA]</scope>
    <source>
        <strain evidence="1">cv. AL8/78</strain>
    </source>
</reference>
<dbReference type="AlphaFoldDB" id="A0A453JBF7"/>
<name>A0A453JBF7_AEGTS</name>
<dbReference type="EnsemblPlants" id="AET4Gv20854200.1">
    <property type="protein sequence ID" value="AET4Gv20854200.1"/>
    <property type="gene ID" value="AET4Gv20854200"/>
</dbReference>
<evidence type="ECO:0000313" key="1">
    <source>
        <dbReference type="EnsemblPlants" id="AET4Gv20854200.1"/>
    </source>
</evidence>